<protein>
    <submittedName>
        <fullName evidence="1">Uncharacterized protein</fullName>
    </submittedName>
</protein>
<dbReference type="Proteomes" id="UP001297580">
    <property type="component" value="Chromosome"/>
</dbReference>
<evidence type="ECO:0000313" key="1">
    <source>
        <dbReference type="EMBL" id="WMV77110.1"/>
    </source>
</evidence>
<keyword evidence="2" id="KW-1185">Reference proteome</keyword>
<sequence>MIVFRDMMAANKRTAALRRGRVLRFFIDGRTSLKGDELLGKMVSFFMLDGFHGGEVEFNTQTSTCLLEPVKPIIHFCMKQ</sequence>
<gene>
    <name evidence="1" type="ORF">HSX42_04845</name>
</gene>
<name>A0ABY9QDX2_GEOTD</name>
<accession>A0ABY9QDX2</accession>
<organism evidence="1 2">
    <name type="scientific">Geobacillus thermodenitrificans</name>
    <dbReference type="NCBI Taxonomy" id="33940"/>
    <lineage>
        <taxon>Bacteria</taxon>
        <taxon>Bacillati</taxon>
        <taxon>Bacillota</taxon>
        <taxon>Bacilli</taxon>
        <taxon>Bacillales</taxon>
        <taxon>Anoxybacillaceae</taxon>
        <taxon>Geobacillus</taxon>
    </lineage>
</organism>
<evidence type="ECO:0000313" key="2">
    <source>
        <dbReference type="Proteomes" id="UP001297580"/>
    </source>
</evidence>
<dbReference type="RefSeq" id="WP_011887003.1">
    <property type="nucleotide sequence ID" value="NZ_CP133461.1"/>
</dbReference>
<proteinExistence type="predicted"/>
<dbReference type="EMBL" id="CP133461">
    <property type="protein sequence ID" value="WMV77110.1"/>
    <property type="molecule type" value="Genomic_DNA"/>
</dbReference>
<reference evidence="1 2" key="1">
    <citation type="submission" date="2023-08" db="EMBL/GenBank/DDBJ databases">
        <title>Complete genome sequence of Geobacillus thermodenitrificans K1041, a genetically tractable strain representative of the genus Geobacillus.</title>
        <authorList>
            <person name="Kani S."/>
            <person name="Suzuki H."/>
        </authorList>
    </citation>
    <scope>NUCLEOTIDE SEQUENCE [LARGE SCALE GENOMIC DNA]</scope>
    <source>
        <strain evidence="1 2">K1041</strain>
    </source>
</reference>